<dbReference type="CDD" id="cd02205">
    <property type="entry name" value="CBS_pair_SF"/>
    <property type="match status" value="1"/>
</dbReference>
<gene>
    <name evidence="3" type="ORF">BON30_07150</name>
</gene>
<proteinExistence type="predicted"/>
<evidence type="ECO:0000256" key="1">
    <source>
        <dbReference type="PROSITE-ProRule" id="PRU00703"/>
    </source>
</evidence>
<accession>A0A1L9BEM8</accession>
<name>A0A1L9BEM8_9BACT</name>
<keyword evidence="1" id="KW-0129">CBS domain</keyword>
<keyword evidence="4" id="KW-1185">Reference proteome</keyword>
<dbReference type="STRING" id="83449.BON30_07150"/>
<reference evidence="3 4" key="2">
    <citation type="submission" date="2016-12" db="EMBL/GenBank/DDBJ databases">
        <title>Draft Genome Sequence of Cystobacter ferrugineus Strain Cbfe23.</title>
        <authorList>
            <person name="Akbar S."/>
            <person name="Dowd S.E."/>
            <person name="Stevens D.C."/>
        </authorList>
    </citation>
    <scope>NUCLEOTIDE SEQUENCE [LARGE SCALE GENOMIC DNA]</scope>
    <source>
        <strain evidence="3 4">Cbfe23</strain>
    </source>
</reference>
<dbReference type="Gene3D" id="3.10.580.10">
    <property type="entry name" value="CBS-domain"/>
    <property type="match status" value="1"/>
</dbReference>
<dbReference type="Pfam" id="PF00571">
    <property type="entry name" value="CBS"/>
    <property type="match status" value="1"/>
</dbReference>
<dbReference type="Proteomes" id="UP000182229">
    <property type="component" value="Unassembled WGS sequence"/>
</dbReference>
<reference evidence="4" key="1">
    <citation type="submission" date="2016-11" db="EMBL/GenBank/DDBJ databases">
        <authorList>
            <person name="Shukria A."/>
            <person name="Stevens D.C."/>
        </authorList>
    </citation>
    <scope>NUCLEOTIDE SEQUENCE [LARGE SCALE GENOMIC DNA]</scope>
    <source>
        <strain evidence="4">Cbfe23</strain>
    </source>
</reference>
<sequence>MDGRVQGAVEEWVSRATTLFAGDTIVAALRVMQELGVRRLPVVDEEHGELLGEITEEELRRLWRISPLASMEEILSGQLETVPENDPAGRPHLKHAAPLVDYHGAHGRWLH</sequence>
<feature type="domain" description="CBS" evidence="2">
    <location>
        <begin position="12"/>
        <end position="70"/>
    </location>
</feature>
<dbReference type="SMART" id="SM00116">
    <property type="entry name" value="CBS"/>
    <property type="match status" value="1"/>
</dbReference>
<dbReference type="InterPro" id="IPR000644">
    <property type="entry name" value="CBS_dom"/>
</dbReference>
<dbReference type="RefSeq" id="WP_071897157.1">
    <property type="nucleotide sequence ID" value="NZ_MPIN01000002.1"/>
</dbReference>
<organism evidence="3 4">
    <name type="scientific">Cystobacter ferrugineus</name>
    <dbReference type="NCBI Taxonomy" id="83449"/>
    <lineage>
        <taxon>Bacteria</taxon>
        <taxon>Pseudomonadati</taxon>
        <taxon>Myxococcota</taxon>
        <taxon>Myxococcia</taxon>
        <taxon>Myxococcales</taxon>
        <taxon>Cystobacterineae</taxon>
        <taxon>Archangiaceae</taxon>
        <taxon>Cystobacter</taxon>
    </lineage>
</organism>
<dbReference type="SUPFAM" id="SSF54631">
    <property type="entry name" value="CBS-domain pair"/>
    <property type="match status" value="1"/>
</dbReference>
<dbReference type="AlphaFoldDB" id="A0A1L9BEM8"/>
<protein>
    <recommendedName>
        <fullName evidence="2">CBS domain-containing protein</fullName>
    </recommendedName>
</protein>
<dbReference type="PROSITE" id="PS51371">
    <property type="entry name" value="CBS"/>
    <property type="match status" value="1"/>
</dbReference>
<evidence type="ECO:0000313" key="4">
    <source>
        <dbReference type="Proteomes" id="UP000182229"/>
    </source>
</evidence>
<dbReference type="EMBL" id="MPIN01000002">
    <property type="protein sequence ID" value="OJH40714.1"/>
    <property type="molecule type" value="Genomic_DNA"/>
</dbReference>
<evidence type="ECO:0000313" key="3">
    <source>
        <dbReference type="EMBL" id="OJH40714.1"/>
    </source>
</evidence>
<dbReference type="InterPro" id="IPR046342">
    <property type="entry name" value="CBS_dom_sf"/>
</dbReference>
<evidence type="ECO:0000259" key="2">
    <source>
        <dbReference type="PROSITE" id="PS51371"/>
    </source>
</evidence>
<comment type="caution">
    <text evidence="3">The sequence shown here is derived from an EMBL/GenBank/DDBJ whole genome shotgun (WGS) entry which is preliminary data.</text>
</comment>